<dbReference type="EMBL" id="DTOZ01000120">
    <property type="protein sequence ID" value="HGE78240.1"/>
    <property type="molecule type" value="Genomic_DNA"/>
</dbReference>
<keyword evidence="3 5" id="KW-1133">Transmembrane helix</keyword>
<organism evidence="6">
    <name type="scientific">candidate division WOR-3 bacterium</name>
    <dbReference type="NCBI Taxonomy" id="2052148"/>
    <lineage>
        <taxon>Bacteria</taxon>
        <taxon>Bacteria division WOR-3</taxon>
    </lineage>
</organism>
<evidence type="ECO:0000256" key="5">
    <source>
        <dbReference type="SAM" id="Phobius"/>
    </source>
</evidence>
<feature type="transmembrane region" description="Helical" evidence="5">
    <location>
        <begin position="344"/>
        <end position="362"/>
    </location>
</feature>
<evidence type="ECO:0000313" key="6">
    <source>
        <dbReference type="EMBL" id="HGE78240.1"/>
    </source>
</evidence>
<accession>A0A7V3RHD4</accession>
<feature type="transmembrane region" description="Helical" evidence="5">
    <location>
        <begin position="85"/>
        <end position="109"/>
    </location>
</feature>
<dbReference type="AlphaFoldDB" id="A0A7V3RHD4"/>
<evidence type="ECO:0000256" key="4">
    <source>
        <dbReference type="ARBA" id="ARBA00023136"/>
    </source>
</evidence>
<dbReference type="InterPro" id="IPR000537">
    <property type="entry name" value="UbiA_prenyltransferase"/>
</dbReference>
<dbReference type="Gene3D" id="1.10.357.140">
    <property type="entry name" value="UbiA prenyltransferase"/>
    <property type="match status" value="1"/>
</dbReference>
<feature type="transmembrane region" description="Helical" evidence="5">
    <location>
        <begin position="275"/>
        <end position="298"/>
    </location>
</feature>
<dbReference type="InterPro" id="IPR050475">
    <property type="entry name" value="Prenyltransferase_related"/>
</dbReference>
<feature type="transmembrane region" description="Helical" evidence="5">
    <location>
        <begin position="245"/>
        <end position="263"/>
    </location>
</feature>
<feature type="transmembrane region" description="Helical" evidence="5">
    <location>
        <begin position="369"/>
        <end position="390"/>
    </location>
</feature>
<comment type="caution">
    <text evidence="6">The sequence shown here is derived from an EMBL/GenBank/DDBJ whole genome shotgun (WGS) entry which is preliminary data.</text>
</comment>
<feature type="transmembrane region" description="Helical" evidence="5">
    <location>
        <begin position="450"/>
        <end position="481"/>
    </location>
</feature>
<gene>
    <name evidence="6" type="ORF">ENX68_04480</name>
</gene>
<feature type="transmembrane region" description="Helical" evidence="5">
    <location>
        <begin position="209"/>
        <end position="229"/>
    </location>
</feature>
<comment type="subcellular location">
    <subcellularLocation>
        <location evidence="1">Membrane</location>
        <topology evidence="1">Multi-pass membrane protein</topology>
    </subcellularLocation>
</comment>
<feature type="transmembrane region" description="Helical" evidence="5">
    <location>
        <begin position="15"/>
        <end position="32"/>
    </location>
</feature>
<evidence type="ECO:0000256" key="1">
    <source>
        <dbReference type="ARBA" id="ARBA00004141"/>
    </source>
</evidence>
<dbReference type="InterPro" id="IPR044878">
    <property type="entry name" value="UbiA_sf"/>
</dbReference>
<feature type="transmembrane region" description="Helical" evidence="5">
    <location>
        <begin position="319"/>
        <end position="338"/>
    </location>
</feature>
<evidence type="ECO:0000256" key="3">
    <source>
        <dbReference type="ARBA" id="ARBA00022989"/>
    </source>
</evidence>
<keyword evidence="2 5" id="KW-0812">Transmembrane</keyword>
<protein>
    <recommendedName>
        <fullName evidence="7">Digeranylgeranylglyceryl phosphate synthase</fullName>
    </recommendedName>
</protein>
<dbReference type="PANTHER" id="PTHR42723">
    <property type="entry name" value="CHLOROPHYLL SYNTHASE"/>
    <property type="match status" value="1"/>
</dbReference>
<feature type="transmembrane region" description="Helical" evidence="5">
    <location>
        <begin position="52"/>
        <end position="78"/>
    </location>
</feature>
<evidence type="ECO:0000256" key="2">
    <source>
        <dbReference type="ARBA" id="ARBA00022692"/>
    </source>
</evidence>
<keyword evidence="4 5" id="KW-0472">Membrane</keyword>
<proteinExistence type="predicted"/>
<sequence length="511" mass="58435">MKTSDFFQSLERHNIFNYIFLIITIIFIRIFFEGVLEGWHNIGYTRFSYRSVLMYFVHFPLFYITTFLFITLIITLILNESIKNVIRAASIGLILIIFVPVIDVILYGGCYITYPSRLEKYFLHFLNPFVSLLDIGISAGPRIIIVVISFFAGLYGYMKRKTTLKAILVFFSTLLAILFSGGVTTIIAGNQPENLYTSGGILYSDTQKFSAIYAIFFLVLFFLTIYLYSKEDFFQLINSIRPERIALYGGLGIGGFILARNQAGAFYKFNFFNSIALLFIFLSCGLGFWALQILNDFFDIKTDIYSKQRNPLLKGIEKRYYSMCGIFISVLVLIISVILNYQAFLIMFTFLLLGVIYSVPPLRLKRFPLLSTFILSIAVLLSLGVGYSVIYGEKTFHEFPEPLIYALITGITIGFSAKDMSDIEGDKNNGIITLPVLLYRKESLMGRLPYSLLLGLSYLLVSIFLPEVLPGSLVASVITVIYTLFRKDPTEKFYFFLMYIYGIYLFFNLIT</sequence>
<dbReference type="GO" id="GO:0016020">
    <property type="term" value="C:membrane"/>
    <property type="evidence" value="ECO:0007669"/>
    <property type="project" value="UniProtKB-SubCell"/>
</dbReference>
<evidence type="ECO:0008006" key="7">
    <source>
        <dbReference type="Google" id="ProtNLM"/>
    </source>
</evidence>
<feature type="transmembrane region" description="Helical" evidence="5">
    <location>
        <begin position="493"/>
        <end position="510"/>
    </location>
</feature>
<dbReference type="GO" id="GO:0016765">
    <property type="term" value="F:transferase activity, transferring alkyl or aryl (other than methyl) groups"/>
    <property type="evidence" value="ECO:0007669"/>
    <property type="project" value="InterPro"/>
</dbReference>
<feature type="transmembrane region" description="Helical" evidence="5">
    <location>
        <begin position="129"/>
        <end position="155"/>
    </location>
</feature>
<name>A0A7V3RHD4_UNCW3</name>
<reference evidence="6" key="1">
    <citation type="journal article" date="2020" name="mSystems">
        <title>Genome- and Community-Level Interaction Insights into Carbon Utilization and Element Cycling Functions of Hydrothermarchaeota in Hydrothermal Sediment.</title>
        <authorList>
            <person name="Zhou Z."/>
            <person name="Liu Y."/>
            <person name="Xu W."/>
            <person name="Pan J."/>
            <person name="Luo Z.H."/>
            <person name="Li M."/>
        </authorList>
    </citation>
    <scope>NUCLEOTIDE SEQUENCE [LARGE SCALE GENOMIC DNA]</scope>
    <source>
        <strain evidence="6">SpSt-961</strain>
    </source>
</reference>
<dbReference type="PANTHER" id="PTHR42723:SF1">
    <property type="entry name" value="CHLOROPHYLL SYNTHASE, CHLOROPLASTIC"/>
    <property type="match status" value="1"/>
</dbReference>
<feature type="transmembrane region" description="Helical" evidence="5">
    <location>
        <begin position="167"/>
        <end position="189"/>
    </location>
</feature>
<dbReference type="Pfam" id="PF01040">
    <property type="entry name" value="UbiA"/>
    <property type="match status" value="1"/>
</dbReference>